<proteinExistence type="predicted"/>
<dbReference type="FunFam" id="3.40.630.30:FF:000048">
    <property type="entry name" value="Glucosamine 6-phosphate N-acetyltransferase"/>
    <property type="match status" value="1"/>
</dbReference>
<dbReference type="SUPFAM" id="SSF55729">
    <property type="entry name" value="Acyl-CoA N-acyltransferases (Nat)"/>
    <property type="match status" value="1"/>
</dbReference>
<evidence type="ECO:0000256" key="4">
    <source>
        <dbReference type="ARBA" id="ARBA00022679"/>
    </source>
</evidence>
<dbReference type="AlphaFoldDB" id="A0A6H0Y351"/>
<keyword evidence="10" id="KW-1185">Reference proteome</keyword>
<evidence type="ECO:0000259" key="8">
    <source>
        <dbReference type="PROSITE" id="PS51186"/>
    </source>
</evidence>
<dbReference type="GO" id="GO:0004343">
    <property type="term" value="F:glucosamine 6-phosphate N-acetyltransferase activity"/>
    <property type="evidence" value="ECO:0007669"/>
    <property type="project" value="TreeGrafter"/>
</dbReference>
<dbReference type="Proteomes" id="UP000503462">
    <property type="component" value="Chromosome 4"/>
</dbReference>
<organism evidence="9 10">
    <name type="scientific">Peltaster fructicola</name>
    <dbReference type="NCBI Taxonomy" id="286661"/>
    <lineage>
        <taxon>Eukaryota</taxon>
        <taxon>Fungi</taxon>
        <taxon>Dikarya</taxon>
        <taxon>Ascomycota</taxon>
        <taxon>Pezizomycotina</taxon>
        <taxon>Dothideomycetes</taxon>
        <taxon>Dothideomycetes incertae sedis</taxon>
        <taxon>Peltaster</taxon>
    </lineage>
</organism>
<feature type="domain" description="N-acetyltransferase" evidence="8">
    <location>
        <begin position="23"/>
        <end position="171"/>
    </location>
</feature>
<evidence type="ECO:0000256" key="6">
    <source>
        <dbReference type="ARBA" id="ARBA00023136"/>
    </source>
</evidence>
<evidence type="ECO:0000256" key="5">
    <source>
        <dbReference type="ARBA" id="ARBA00022824"/>
    </source>
</evidence>
<reference evidence="9 10" key="1">
    <citation type="journal article" date="2016" name="Sci. Rep.">
        <title>Peltaster fructicola genome reveals evolution from an invasive phytopathogen to an ectophytic parasite.</title>
        <authorList>
            <person name="Xu C."/>
            <person name="Chen H."/>
            <person name="Gleason M.L."/>
            <person name="Xu J.R."/>
            <person name="Liu H."/>
            <person name="Zhang R."/>
            <person name="Sun G."/>
        </authorList>
    </citation>
    <scope>NUCLEOTIDE SEQUENCE [LARGE SCALE GENOMIC DNA]</scope>
    <source>
        <strain evidence="9 10">LNHT1506</strain>
    </source>
</reference>
<gene>
    <name evidence="9" type="ORF">AMS68_006597</name>
</gene>
<dbReference type="OrthoDB" id="10039976at2759"/>
<comment type="subcellular location">
    <subcellularLocation>
        <location evidence="1">Endomembrane system</location>
        <topology evidence="1">Peripheral membrane protein</topology>
    </subcellularLocation>
    <subcellularLocation>
        <location evidence="2">Endoplasmic reticulum membrane</location>
    </subcellularLocation>
</comment>
<dbReference type="Pfam" id="PF00583">
    <property type="entry name" value="Acetyltransf_1"/>
    <property type="match status" value="1"/>
</dbReference>
<evidence type="ECO:0000256" key="3">
    <source>
        <dbReference type="ARBA" id="ARBA00011738"/>
    </source>
</evidence>
<dbReference type="InterPro" id="IPR000182">
    <property type="entry name" value="GNAT_dom"/>
</dbReference>
<dbReference type="EMBL" id="CP051142">
    <property type="protein sequence ID" value="QIX01080.1"/>
    <property type="molecule type" value="Genomic_DNA"/>
</dbReference>
<evidence type="ECO:0000256" key="2">
    <source>
        <dbReference type="ARBA" id="ARBA00004586"/>
    </source>
</evidence>
<dbReference type="PANTHER" id="PTHR13355">
    <property type="entry name" value="GLUCOSAMINE 6-PHOSPHATE N-ACETYLTRANSFERASE"/>
    <property type="match status" value="1"/>
</dbReference>
<dbReference type="PROSITE" id="PS51186">
    <property type="entry name" value="GNAT"/>
    <property type="match status" value="1"/>
</dbReference>
<dbReference type="Gene3D" id="3.50.30.30">
    <property type="match status" value="1"/>
</dbReference>
<keyword evidence="5" id="KW-0256">Endoplasmic reticulum</keyword>
<dbReference type="PANTHER" id="PTHR13355:SF11">
    <property type="entry name" value="GLUCOSAMINE 6-PHOSPHATE N-ACETYLTRANSFERASE"/>
    <property type="match status" value="1"/>
</dbReference>
<dbReference type="GO" id="GO:0005789">
    <property type="term" value="C:endoplasmic reticulum membrane"/>
    <property type="evidence" value="ECO:0007669"/>
    <property type="project" value="UniProtKB-SubCell"/>
</dbReference>
<evidence type="ECO:0000313" key="10">
    <source>
        <dbReference type="Proteomes" id="UP000503462"/>
    </source>
</evidence>
<dbReference type="Gene3D" id="3.40.630.30">
    <property type="match status" value="1"/>
</dbReference>
<keyword evidence="4" id="KW-0808">Transferase</keyword>
<accession>A0A6H0Y351</accession>
<evidence type="ECO:0000256" key="1">
    <source>
        <dbReference type="ARBA" id="ARBA00004184"/>
    </source>
</evidence>
<evidence type="ECO:0000313" key="9">
    <source>
        <dbReference type="EMBL" id="QIX01080.1"/>
    </source>
</evidence>
<dbReference type="GO" id="GO:0006048">
    <property type="term" value="P:UDP-N-acetylglucosamine biosynthetic process"/>
    <property type="evidence" value="ECO:0007669"/>
    <property type="project" value="UniProtKB-UniPathway"/>
</dbReference>
<evidence type="ECO:0000256" key="7">
    <source>
        <dbReference type="ARBA" id="ARBA00023315"/>
    </source>
</evidence>
<dbReference type="UniPathway" id="UPA00113">
    <property type="reaction ID" value="UER00529"/>
</dbReference>
<keyword evidence="6" id="KW-0472">Membrane</keyword>
<dbReference type="Gene3D" id="3.40.630.10">
    <property type="entry name" value="Zn peptidases"/>
    <property type="match status" value="1"/>
</dbReference>
<keyword evidence="7" id="KW-0012">Acyltransferase</keyword>
<sequence length="659" mass="72105">MSQPIFSPDLISPTVSAALPHGYSIRPLQRQDYSAGFLDVLRVLTTVGDVKQEEFEQRFDEMKSGQGYHVLVVLNEQQQIVGTGALIVERKFIHALGLVGHIEDIAVTKDQQGKKLGLRIIQALDYVAEKVGCYKTILDCSEANEGFYVKCGFKRAGLEMAHYYEPRYEIQHGCMKGKSAGHRQNILIDWLLHELEPVRDLHIAIEDFPIVKWETQDDATLRKAGSLHLSDSKENTSLSVIGAIPWTQPTNGKSVTAEVVYIPQQLSLKDVNIKGKIVLRDFGPTAKPNYTTVFLPGLWRSNDTNSLLNTAYDRPYLGAPAQDLVNAGLGGAVGFVSMFNVPGSFLESYFDPHDGTHYRLPGVYVGLDEAKMLKAAANTTAKVTIAVNADVANATQRQIVATLPGKTNDTIYIVCHTDGNTWVQDDGLSALLNLARYFSSFGTSARNKTLRFVFTTGHLGSNADTSFNLAARLDATYDTDDTVFVFALEHLGTREVLPRGSPSGAANGQPLEFTGKSEIVMWSVGPSDPLRNASIAAAKKYDLDRMLVTQGTGLQGGNVVPEYNIGGIANGFHNHLIPTTSLISGPWSLWAPSFGESAIDFDRLRQQTLAVAEVILAMDGLSKREIAGRYWDMREARKNGTRPGFNITLPAVFAPAPTV</sequence>
<dbReference type="InterPro" id="IPR039143">
    <property type="entry name" value="GNPNAT1-like"/>
</dbReference>
<protein>
    <recommendedName>
        <fullName evidence="8">N-acetyltransferase domain-containing protein</fullName>
    </recommendedName>
</protein>
<name>A0A6H0Y351_9PEZI</name>
<dbReference type="CDD" id="cd04301">
    <property type="entry name" value="NAT_SF"/>
    <property type="match status" value="1"/>
</dbReference>
<comment type="subunit">
    <text evidence="3">Homodimer.</text>
</comment>
<dbReference type="SUPFAM" id="SSF53187">
    <property type="entry name" value="Zn-dependent exopeptidases"/>
    <property type="match status" value="1"/>
</dbReference>
<dbReference type="InterPro" id="IPR016181">
    <property type="entry name" value="Acyl_CoA_acyltransferase"/>
</dbReference>